<dbReference type="AlphaFoldDB" id="A0A419F346"/>
<evidence type="ECO:0000313" key="1">
    <source>
        <dbReference type="EMBL" id="RJP72900.1"/>
    </source>
</evidence>
<protein>
    <submittedName>
        <fullName evidence="1">Uncharacterized protein</fullName>
    </submittedName>
</protein>
<comment type="caution">
    <text evidence="1">The sequence shown here is derived from an EMBL/GenBank/DDBJ whole genome shotgun (WGS) entry which is preliminary data.</text>
</comment>
<gene>
    <name evidence="1" type="ORF">C4532_05105</name>
</gene>
<accession>A0A419F346</accession>
<evidence type="ECO:0000313" key="2">
    <source>
        <dbReference type="Proteomes" id="UP000285961"/>
    </source>
</evidence>
<proteinExistence type="predicted"/>
<dbReference type="EMBL" id="QZKI01000035">
    <property type="protein sequence ID" value="RJP72900.1"/>
    <property type="molecule type" value="Genomic_DNA"/>
</dbReference>
<name>A0A419F346_9BACT</name>
<dbReference type="Proteomes" id="UP000285961">
    <property type="component" value="Unassembled WGS sequence"/>
</dbReference>
<reference evidence="1 2" key="1">
    <citation type="journal article" date="2017" name="ISME J.">
        <title>Energy and carbon metabolisms in a deep terrestrial subsurface fluid microbial community.</title>
        <authorList>
            <person name="Momper L."/>
            <person name="Jungbluth S.P."/>
            <person name="Lee M.D."/>
            <person name="Amend J.P."/>
        </authorList>
    </citation>
    <scope>NUCLEOTIDE SEQUENCE [LARGE SCALE GENOMIC DNA]</scope>
    <source>
        <strain evidence="1">SURF_17</strain>
    </source>
</reference>
<sequence length="82" mass="8915">MQWAPFLPTVPFEAGPSPNRTSQVTSFLRLSILAEIKVSLPFFVASENERTRGICALQAGLGHLTVRAQSQMTTRSPFGPLG</sequence>
<organism evidence="1 2">
    <name type="scientific">Candidatus Abyssobacteria bacterium SURF_17</name>
    <dbReference type="NCBI Taxonomy" id="2093361"/>
    <lineage>
        <taxon>Bacteria</taxon>
        <taxon>Pseudomonadati</taxon>
        <taxon>Candidatus Hydrogenedentota</taxon>
        <taxon>Candidatus Abyssobacteria</taxon>
    </lineage>
</organism>